<keyword evidence="1" id="KW-0779">Telomere</keyword>
<evidence type="ECO:0000313" key="3">
    <source>
        <dbReference type="EMBL" id="CAK7219207.1"/>
    </source>
</evidence>
<feature type="compositionally biased region" description="Basic residues" evidence="2">
    <location>
        <begin position="16"/>
        <end position="27"/>
    </location>
</feature>
<feature type="region of interest" description="Disordered" evidence="2">
    <location>
        <begin position="1"/>
        <end position="67"/>
    </location>
</feature>
<keyword evidence="1" id="KW-0539">Nucleus</keyword>
<keyword evidence="1 3" id="KW-0808">Transferase</keyword>
<evidence type="ECO:0000256" key="2">
    <source>
        <dbReference type="SAM" id="MobiDB-lite"/>
    </source>
</evidence>
<organism evidence="3 4">
    <name type="scientific">Sporothrix curviconia</name>
    <dbReference type="NCBI Taxonomy" id="1260050"/>
    <lineage>
        <taxon>Eukaryota</taxon>
        <taxon>Fungi</taxon>
        <taxon>Dikarya</taxon>
        <taxon>Ascomycota</taxon>
        <taxon>Pezizomycotina</taxon>
        <taxon>Sordariomycetes</taxon>
        <taxon>Sordariomycetidae</taxon>
        <taxon>Ophiostomatales</taxon>
        <taxon>Ophiostomataceae</taxon>
        <taxon>Sporothrix</taxon>
    </lineage>
</organism>
<dbReference type="PANTHER" id="PTHR12066:SF0">
    <property type="entry name" value="TELOMERASE REVERSE TRANSCRIPTASE"/>
    <property type="match status" value="1"/>
</dbReference>
<comment type="similarity">
    <text evidence="1">Belongs to the reverse transcriptase family. Telomerase subfamily.</text>
</comment>
<proteinExistence type="inferred from homology"/>
<dbReference type="Proteomes" id="UP001642405">
    <property type="component" value="Unassembled WGS sequence"/>
</dbReference>
<keyword evidence="1" id="KW-0460">Magnesium</keyword>
<comment type="caution">
    <text evidence="3">The sequence shown here is derived from an EMBL/GenBank/DDBJ whole genome shotgun (WGS) entry which is preliminary data.</text>
</comment>
<keyword evidence="4" id="KW-1185">Reference proteome</keyword>
<comment type="subcellular location">
    <subcellularLocation>
        <location evidence="1">Nucleus</location>
    </subcellularLocation>
    <subcellularLocation>
        <location evidence="1">Chromosome</location>
        <location evidence="1">Telomere</location>
    </subcellularLocation>
</comment>
<feature type="region of interest" description="Disordered" evidence="2">
    <location>
        <begin position="136"/>
        <end position="163"/>
    </location>
</feature>
<dbReference type="EMBL" id="CAWUHB010000017">
    <property type="protein sequence ID" value="CAK7219207.1"/>
    <property type="molecule type" value="Genomic_DNA"/>
</dbReference>
<comment type="function">
    <text evidence="1">Telomerase is a ribonucleoprotein enzyme essential for the replication of chromosome termini in most eukaryotes. It elongates telomeres. It is a reverse transcriptase that adds simple sequence repeats to chromosome ends by copying a template sequence within the RNA component of the enzyme.</text>
</comment>
<dbReference type="GO" id="GO:0003964">
    <property type="term" value="F:RNA-directed DNA polymerase activity"/>
    <property type="evidence" value="ECO:0007669"/>
    <property type="project" value="UniProtKB-KW"/>
</dbReference>
<keyword evidence="1 3" id="KW-0548">Nucleotidyltransferase</keyword>
<dbReference type="EC" id="2.7.7.49" evidence="1"/>
<reference evidence="3 4" key="1">
    <citation type="submission" date="2024-01" db="EMBL/GenBank/DDBJ databases">
        <authorList>
            <person name="Allen C."/>
            <person name="Tagirdzhanova G."/>
        </authorList>
    </citation>
    <scope>NUCLEOTIDE SEQUENCE [LARGE SCALE GENOMIC DNA]</scope>
</reference>
<protein>
    <recommendedName>
        <fullName evidence="1">Telomerase reverse transcriptase</fullName>
        <ecNumber evidence="1">2.7.7.49</ecNumber>
    </recommendedName>
    <alternativeName>
        <fullName evidence="1">Telomerase catalytic subunit</fullName>
    </alternativeName>
</protein>
<keyword evidence="1" id="KW-0479">Metal-binding</keyword>
<evidence type="ECO:0000256" key="1">
    <source>
        <dbReference type="RuleBase" id="RU365061"/>
    </source>
</evidence>
<comment type="catalytic activity">
    <reaction evidence="1">
        <text>DNA(n) + a 2'-deoxyribonucleoside 5'-triphosphate = DNA(n+1) + diphosphate</text>
        <dbReference type="Rhea" id="RHEA:22508"/>
        <dbReference type="Rhea" id="RHEA-COMP:17339"/>
        <dbReference type="Rhea" id="RHEA-COMP:17340"/>
        <dbReference type="ChEBI" id="CHEBI:33019"/>
        <dbReference type="ChEBI" id="CHEBI:61560"/>
        <dbReference type="ChEBI" id="CHEBI:173112"/>
        <dbReference type="EC" id="2.7.7.49"/>
    </reaction>
</comment>
<keyword evidence="1" id="KW-0158">Chromosome</keyword>
<sequence length="364" mass="39515">MARKRKAVACEDGSRAHKRKKTKRGSKQGRQAQTKKPTKETTAHGVLQGGQDNRVQQQQQQQTAARIRAPAVKQDLLARYFPRVETLRAYLLTRLPSSSRLRRKKLASVGKKPEASAVELLLSHVLDTTLVACASSSSGQHADQPATELGRERESLRQTFSQTKRADESYVTVSSAAEGVFSPQAEQIVDFVIWLLFSRSKKGGLGGSGLSYPDNILCHGYKRGQRLPHLDGAATMPGAGPDTYPASTVPGLSTTRNPESAQTLKEAPWPQLLAILGASAEKIMTDLLLDCSLFLPVDAGVGNYIQLTGQPLFKILSTDKVGSAAIAKTRQSSDIVFARNRMLYCPPNLASGGRVHFGMGPKRK</sequence>
<dbReference type="PANTHER" id="PTHR12066">
    <property type="entry name" value="TELOMERASE REVERSE TRANSCRIPTASE"/>
    <property type="match status" value="1"/>
</dbReference>
<name>A0ABP0BHV3_9PEZI</name>
<keyword evidence="1 3" id="KW-0695">RNA-directed DNA polymerase</keyword>
<evidence type="ECO:0000313" key="4">
    <source>
        <dbReference type="Proteomes" id="UP001642405"/>
    </source>
</evidence>
<gene>
    <name evidence="3" type="primary">EST2_1</name>
    <name evidence="3" type="ORF">SCUCBS95973_003741</name>
</gene>
<accession>A0ABP0BHV3</accession>
<dbReference type="InterPro" id="IPR003545">
    <property type="entry name" value="Telomerase_RT"/>
</dbReference>